<keyword evidence="3" id="KW-1185">Reference proteome</keyword>
<feature type="region of interest" description="Disordered" evidence="1">
    <location>
        <begin position="744"/>
        <end position="879"/>
    </location>
</feature>
<feature type="domain" description="RGS" evidence="2">
    <location>
        <begin position="320"/>
        <end position="444"/>
    </location>
</feature>
<feature type="compositionally biased region" description="Polar residues" evidence="1">
    <location>
        <begin position="1"/>
        <end position="10"/>
    </location>
</feature>
<dbReference type="PANTHER" id="PTHR46583">
    <property type="entry name" value="REGULATOR OF G-PROTEIN SIGNALING 22"/>
    <property type="match status" value="1"/>
</dbReference>
<dbReference type="InterPro" id="IPR016137">
    <property type="entry name" value="RGS"/>
</dbReference>
<dbReference type="SMART" id="SM00315">
    <property type="entry name" value="RGS"/>
    <property type="match status" value="3"/>
</dbReference>
<dbReference type="InterPro" id="IPR042651">
    <property type="entry name" value="Rgs22"/>
</dbReference>
<dbReference type="InterPro" id="IPR036305">
    <property type="entry name" value="RGS_sf"/>
</dbReference>
<evidence type="ECO:0000256" key="1">
    <source>
        <dbReference type="SAM" id="MobiDB-lite"/>
    </source>
</evidence>
<protein>
    <submittedName>
        <fullName evidence="4">Regulator of G-protein signaling 22</fullName>
    </submittedName>
</protein>
<evidence type="ECO:0000259" key="2">
    <source>
        <dbReference type="PROSITE" id="PS50132"/>
    </source>
</evidence>
<dbReference type="Pfam" id="PF00615">
    <property type="entry name" value="RGS"/>
    <property type="match status" value="3"/>
</dbReference>
<dbReference type="RefSeq" id="XP_005110017.3">
    <property type="nucleotide sequence ID" value="XM_005109960.3"/>
</dbReference>
<dbReference type="GeneID" id="101855148"/>
<accession>A0ABM0K6P8</accession>
<evidence type="ECO:0000313" key="4">
    <source>
        <dbReference type="RefSeq" id="XP_005110017.3"/>
    </source>
</evidence>
<gene>
    <name evidence="4" type="primary">LOC101855148</name>
</gene>
<feature type="compositionally biased region" description="Basic and acidic residues" evidence="1">
    <location>
        <begin position="805"/>
        <end position="820"/>
    </location>
</feature>
<dbReference type="PROSITE" id="PS50132">
    <property type="entry name" value="RGS"/>
    <property type="match status" value="3"/>
</dbReference>
<feature type="compositionally biased region" description="Basic and acidic residues" evidence="1">
    <location>
        <begin position="90"/>
        <end position="102"/>
    </location>
</feature>
<feature type="compositionally biased region" description="Basic and acidic residues" evidence="1">
    <location>
        <begin position="744"/>
        <end position="769"/>
    </location>
</feature>
<dbReference type="Gene3D" id="1.10.167.10">
    <property type="entry name" value="Regulator of G-protein Signalling 4, domain 2"/>
    <property type="match status" value="3"/>
</dbReference>
<feature type="region of interest" description="Disordered" evidence="1">
    <location>
        <begin position="1"/>
        <end position="110"/>
    </location>
</feature>
<organism evidence="3 4">
    <name type="scientific">Aplysia californica</name>
    <name type="common">California sea hare</name>
    <dbReference type="NCBI Taxonomy" id="6500"/>
    <lineage>
        <taxon>Eukaryota</taxon>
        <taxon>Metazoa</taxon>
        <taxon>Spiralia</taxon>
        <taxon>Lophotrochozoa</taxon>
        <taxon>Mollusca</taxon>
        <taxon>Gastropoda</taxon>
        <taxon>Heterobranchia</taxon>
        <taxon>Euthyneura</taxon>
        <taxon>Tectipleura</taxon>
        <taxon>Aplysiida</taxon>
        <taxon>Aplysioidea</taxon>
        <taxon>Aplysiidae</taxon>
        <taxon>Aplysia</taxon>
    </lineage>
</organism>
<name>A0ABM0K6P8_APLCA</name>
<reference evidence="4" key="1">
    <citation type="submission" date="2025-08" db="UniProtKB">
        <authorList>
            <consortium name="RefSeq"/>
        </authorList>
    </citation>
    <scope>IDENTIFICATION</scope>
</reference>
<feature type="domain" description="RGS" evidence="2">
    <location>
        <begin position="489"/>
        <end position="595"/>
    </location>
</feature>
<dbReference type="PANTHER" id="PTHR46583:SF1">
    <property type="entry name" value="REGULATOR OF G-PROTEIN SIGNALING 22"/>
    <property type="match status" value="1"/>
</dbReference>
<feature type="compositionally biased region" description="Pro residues" evidence="1">
    <location>
        <begin position="828"/>
        <end position="841"/>
    </location>
</feature>
<dbReference type="Proteomes" id="UP000694888">
    <property type="component" value="Unplaced"/>
</dbReference>
<sequence length="879" mass="100266">MAARPSSASVTGKPPKKPCPCRPLTAVLGEGAAERQAPSKPLTPVKKPKDLLSPMLRIVDSKSGRRRVTSAPVVRSMDQPEARTTFYRQDSQDSSKSCDRKSSVAGVPGDAVGPETMEFAEIRDCDFLGSERMEFLLQALHHEPSSGKTFRKYIEKSERPDWVNCLDFWEQVQEYRKLFYMDKLDLFLIAKMAKSIFAKCIVEGSAQNIGVSESVELQVMERLSPPYEDLFDEAEEHALKVLFEAFQLYLSQDVKTYCKVERADVTRRLETKNTYILNLQKQGIIKERPLTPEDPMAGYVEPVYDESLADRIPAQFRDWTLDKLLHNRLELESFRQYLVDNYAEMDLKCWMDMEAWRRTPPEDDRKRDQRARDIKKNYLNKKYFFGPSSPAGKEGQNKVMEVGGGWGKFLEDKPAGDSILEAQKYVRERLEKKHLPLFLLSSEFQSRQSPALSMADSAEDVMVQKKRRSQAVLKLLESKWVSSTKEIFLFQHALQNPITCRLFCKFLALRGDNLENDVLFWLEVQNYKKMNHNHTDDANLVQKINAIVHCFIDSTIPPSLQIDIPQEMADRILDHKHEKGPYLFREAQLATFRILLTHWQPFCEFRNNMNTDERALTTLERHRVIARQKEAAHREELEKQREREEADTLLPRAGKKVSVGVAFKERMLRLELGLGEQDQLPEDLFEEEDKGDKISFSYSDYLSELREQVTVEPGLLESSSFYNLMLTSYDDNASQTVRSNVVDKSVDTAGSHKELEGPEGKADHTEHLDQSLGRKAGAGGEEEALKSRRSSTQTDRRRTSVTSEVPKRGAEQRPEVSENLKKKKKKAPPPSVPPPSAPPPASNEGKPPAGSSARPVSGKENSRAQSRHIPPLVKTEFVE</sequence>
<proteinExistence type="predicted"/>
<feature type="domain" description="RGS" evidence="2">
    <location>
        <begin position="136"/>
        <end position="242"/>
    </location>
</feature>
<dbReference type="SUPFAM" id="SSF48097">
    <property type="entry name" value="Regulator of G-protein signaling, RGS"/>
    <property type="match status" value="3"/>
</dbReference>
<evidence type="ECO:0000313" key="3">
    <source>
        <dbReference type="Proteomes" id="UP000694888"/>
    </source>
</evidence>
<dbReference type="InterPro" id="IPR044926">
    <property type="entry name" value="RGS_subdomain_2"/>
</dbReference>